<evidence type="ECO:0000259" key="10">
    <source>
        <dbReference type="PROSITE" id="PS50109"/>
    </source>
</evidence>
<dbReference type="InterPro" id="IPR036890">
    <property type="entry name" value="HATPase_C_sf"/>
</dbReference>
<evidence type="ECO:0000256" key="3">
    <source>
        <dbReference type="ARBA" id="ARBA00012438"/>
    </source>
</evidence>
<organism evidence="12 13">
    <name type="scientific">Hoeflea phototrophica (strain DSM 17068 / NCIMB 14078 / DFL-43)</name>
    <dbReference type="NCBI Taxonomy" id="411684"/>
    <lineage>
        <taxon>Bacteria</taxon>
        <taxon>Pseudomonadati</taxon>
        <taxon>Pseudomonadota</taxon>
        <taxon>Alphaproteobacteria</taxon>
        <taxon>Hyphomicrobiales</taxon>
        <taxon>Rhizobiaceae</taxon>
        <taxon>Hoeflea</taxon>
    </lineage>
</organism>
<keyword evidence="9" id="KW-0812">Transmembrane</keyword>
<evidence type="ECO:0000256" key="2">
    <source>
        <dbReference type="ARBA" id="ARBA00004370"/>
    </source>
</evidence>
<dbReference type="CDD" id="cd00075">
    <property type="entry name" value="HATPase"/>
    <property type="match status" value="1"/>
</dbReference>
<evidence type="ECO:0000256" key="5">
    <source>
        <dbReference type="ARBA" id="ARBA00022679"/>
    </source>
</evidence>
<protein>
    <recommendedName>
        <fullName evidence="3">histidine kinase</fullName>
        <ecNumber evidence="3">2.7.13.3</ecNumber>
    </recommendedName>
</protein>
<reference evidence="12 13" key="1">
    <citation type="submission" date="2007-10" db="EMBL/GenBank/DDBJ databases">
        <authorList>
            <person name="Wagner-Dobler I."/>
            <person name="Ferriera S."/>
            <person name="Johnson J."/>
            <person name="Kravitz S."/>
            <person name="Beeson K."/>
            <person name="Sutton G."/>
            <person name="Rogers Y.-H."/>
            <person name="Friedman R."/>
            <person name="Frazier M."/>
            <person name="Venter J.C."/>
        </authorList>
    </citation>
    <scope>NUCLEOTIDE SEQUENCE [LARGE SCALE GENOMIC DNA]</scope>
    <source>
        <strain evidence="12 13">DFL-43</strain>
    </source>
</reference>
<feature type="domain" description="HAMP" evidence="11">
    <location>
        <begin position="213"/>
        <end position="265"/>
    </location>
</feature>
<dbReference type="STRING" id="411684.HPDFL43_00660"/>
<evidence type="ECO:0000259" key="11">
    <source>
        <dbReference type="PROSITE" id="PS50885"/>
    </source>
</evidence>
<dbReference type="InterPro" id="IPR003661">
    <property type="entry name" value="HisK_dim/P_dom"/>
</dbReference>
<dbReference type="Gene3D" id="3.30.565.10">
    <property type="entry name" value="Histidine kinase-like ATPase, C-terminal domain"/>
    <property type="match status" value="1"/>
</dbReference>
<dbReference type="eggNOG" id="COG5002">
    <property type="taxonomic scope" value="Bacteria"/>
</dbReference>
<dbReference type="PROSITE" id="PS50109">
    <property type="entry name" value="HIS_KIN"/>
    <property type="match status" value="1"/>
</dbReference>
<evidence type="ECO:0000313" key="12">
    <source>
        <dbReference type="EMBL" id="EDQ34663.1"/>
    </source>
</evidence>
<dbReference type="CDD" id="cd00082">
    <property type="entry name" value="HisKA"/>
    <property type="match status" value="1"/>
</dbReference>
<comment type="subcellular location">
    <subcellularLocation>
        <location evidence="2">Membrane</location>
    </subcellularLocation>
</comment>
<feature type="domain" description="Histidine kinase" evidence="10">
    <location>
        <begin position="305"/>
        <end position="523"/>
    </location>
</feature>
<dbReference type="AlphaFoldDB" id="A9CYX6"/>
<dbReference type="GO" id="GO:0000155">
    <property type="term" value="F:phosphorelay sensor kinase activity"/>
    <property type="evidence" value="ECO:0007669"/>
    <property type="project" value="InterPro"/>
</dbReference>
<dbReference type="PRINTS" id="PR00344">
    <property type="entry name" value="BCTRLSENSOR"/>
</dbReference>
<evidence type="ECO:0000256" key="6">
    <source>
        <dbReference type="ARBA" id="ARBA00022777"/>
    </source>
</evidence>
<dbReference type="InterPro" id="IPR036097">
    <property type="entry name" value="HisK_dim/P_sf"/>
</dbReference>
<reference evidence="12 13" key="2">
    <citation type="submission" date="2012-06" db="EMBL/GenBank/DDBJ databases">
        <authorList>
            <person name="Fiebig A."/>
        </authorList>
    </citation>
    <scope>NUCLEOTIDE SEQUENCE [LARGE SCALE GENOMIC DNA]</scope>
    <source>
        <strain evidence="12 13">DFL-43</strain>
    </source>
</reference>
<keyword evidence="4" id="KW-0597">Phosphoprotein</keyword>
<dbReference type="SMART" id="SM00388">
    <property type="entry name" value="HisKA"/>
    <property type="match status" value="1"/>
</dbReference>
<dbReference type="SUPFAM" id="SSF47384">
    <property type="entry name" value="Homodimeric domain of signal transducing histidine kinase"/>
    <property type="match status" value="1"/>
</dbReference>
<dbReference type="PROSITE" id="PS50885">
    <property type="entry name" value="HAMP"/>
    <property type="match status" value="1"/>
</dbReference>
<dbReference type="HOGENOM" id="CLU_000445_89_6_5"/>
<dbReference type="PANTHER" id="PTHR43711">
    <property type="entry name" value="TWO-COMPONENT HISTIDINE KINASE"/>
    <property type="match status" value="1"/>
</dbReference>
<evidence type="ECO:0000256" key="9">
    <source>
        <dbReference type="SAM" id="Phobius"/>
    </source>
</evidence>
<dbReference type="InterPro" id="IPR005467">
    <property type="entry name" value="His_kinase_dom"/>
</dbReference>
<dbReference type="PANTHER" id="PTHR43711:SF1">
    <property type="entry name" value="HISTIDINE KINASE 1"/>
    <property type="match status" value="1"/>
</dbReference>
<dbReference type="CDD" id="cd06225">
    <property type="entry name" value="HAMP"/>
    <property type="match status" value="1"/>
</dbReference>
<gene>
    <name evidence="12" type="ORF">HPDFL43_00660</name>
</gene>
<dbReference type="InterPro" id="IPR050736">
    <property type="entry name" value="Sensor_HK_Regulatory"/>
</dbReference>
<keyword evidence="9" id="KW-1133">Transmembrane helix</keyword>
<dbReference type="GO" id="GO:0016020">
    <property type="term" value="C:membrane"/>
    <property type="evidence" value="ECO:0007669"/>
    <property type="project" value="UniProtKB-SubCell"/>
</dbReference>
<dbReference type="Gene3D" id="1.10.287.130">
    <property type="match status" value="1"/>
</dbReference>
<dbReference type="PROSITE" id="PS51257">
    <property type="entry name" value="PROKAR_LIPOPROTEIN"/>
    <property type="match status" value="1"/>
</dbReference>
<comment type="catalytic activity">
    <reaction evidence="1">
        <text>ATP + protein L-histidine = ADP + protein N-phospho-L-histidine.</text>
        <dbReference type="EC" id="2.7.13.3"/>
    </reaction>
</comment>
<dbReference type="Pfam" id="PF02518">
    <property type="entry name" value="HATPase_c"/>
    <property type="match status" value="1"/>
</dbReference>
<dbReference type="InterPro" id="IPR003660">
    <property type="entry name" value="HAMP_dom"/>
</dbReference>
<keyword evidence="13" id="KW-1185">Reference proteome</keyword>
<keyword evidence="8" id="KW-0175">Coiled coil</keyword>
<proteinExistence type="predicted"/>
<dbReference type="Gene3D" id="6.10.340.10">
    <property type="match status" value="1"/>
</dbReference>
<comment type="caution">
    <text evidence="12">The sequence shown here is derived from an EMBL/GenBank/DDBJ whole genome shotgun (WGS) entry which is preliminary data.</text>
</comment>
<dbReference type="EMBL" id="ABIA03000002">
    <property type="protein sequence ID" value="EDQ34663.1"/>
    <property type="molecule type" value="Genomic_DNA"/>
</dbReference>
<dbReference type="InterPro" id="IPR004358">
    <property type="entry name" value="Sig_transdc_His_kin-like_C"/>
</dbReference>
<dbReference type="OrthoDB" id="9809766at2"/>
<feature type="coiled-coil region" evidence="8">
    <location>
        <begin position="108"/>
        <end position="135"/>
    </location>
</feature>
<keyword evidence="5" id="KW-0808">Transferase</keyword>
<evidence type="ECO:0000313" key="13">
    <source>
        <dbReference type="Proteomes" id="UP000004291"/>
    </source>
</evidence>
<sequence length="526" mass="57102">MLFRTKVITAFLALVAVAIGCAAVLMVSTWQSASNNVRANLAHDNLSGYFQLYGAVFRTFKLARRDLLSGPDGFTFDFDAAAGDIRATLTQIETTSRAEIAFRGGGKNQEVLDRLALLEREVNTALKDIDQASGMIMNGDVERGRAQAVAVLEGQVDSRIGLLIDEAIAEERDDLARSRADSERLQIRLQLFAWGTVAVTVALSGAILLTLLQRFRLGLGALATGAKAYGNNELNHVINLPGRDELSDLARQFTGMAEQIQLKQRALEKARDELESRVSERTAELSGVNAELRESDELRRQFFADIGHELRTPVTAIRGEAEVALRARDNREEAQKAALETIVSLSEELTDRVGDLFLIAREQAGVLEFRSNSIDLSQATERGIEQMQSLKRKTAARISPKLSREPLQIMGDSARISQLVRLLIANALQHGHDTVRIHVATYADDGMGVLEVSDDGPGIPDQDQARVFDRYIKRPTGTEHSASGTGLGLAIAKSITQAHGGHISVASVATGGARFIARFPLGVAAA</sequence>
<dbReference type="Proteomes" id="UP000004291">
    <property type="component" value="Chromosome"/>
</dbReference>
<dbReference type="InterPro" id="IPR003594">
    <property type="entry name" value="HATPase_dom"/>
</dbReference>
<accession>A9CYX6</accession>
<dbReference type="Pfam" id="PF00512">
    <property type="entry name" value="HisKA"/>
    <property type="match status" value="1"/>
</dbReference>
<dbReference type="SMART" id="SM00387">
    <property type="entry name" value="HATPase_c"/>
    <property type="match status" value="1"/>
</dbReference>
<evidence type="ECO:0000256" key="4">
    <source>
        <dbReference type="ARBA" id="ARBA00022553"/>
    </source>
</evidence>
<name>A9CYX6_HOEPD</name>
<dbReference type="EC" id="2.7.13.3" evidence="3"/>
<evidence type="ECO:0000256" key="1">
    <source>
        <dbReference type="ARBA" id="ARBA00000085"/>
    </source>
</evidence>
<keyword evidence="6 12" id="KW-0418">Kinase</keyword>
<feature type="transmembrane region" description="Helical" evidence="9">
    <location>
        <begin position="191"/>
        <end position="212"/>
    </location>
</feature>
<dbReference type="RefSeq" id="WP_007195924.1">
    <property type="nucleotide sequence ID" value="NZ_CM002917.1"/>
</dbReference>
<dbReference type="Pfam" id="PF00672">
    <property type="entry name" value="HAMP"/>
    <property type="match status" value="1"/>
</dbReference>
<keyword evidence="9" id="KW-0472">Membrane</keyword>
<evidence type="ECO:0000256" key="7">
    <source>
        <dbReference type="ARBA" id="ARBA00023012"/>
    </source>
</evidence>
<keyword evidence="7" id="KW-0902">Two-component regulatory system</keyword>
<evidence type="ECO:0000256" key="8">
    <source>
        <dbReference type="SAM" id="Coils"/>
    </source>
</evidence>
<dbReference type="SUPFAM" id="SSF55874">
    <property type="entry name" value="ATPase domain of HSP90 chaperone/DNA topoisomerase II/histidine kinase"/>
    <property type="match status" value="1"/>
</dbReference>
<feature type="coiled-coil region" evidence="8">
    <location>
        <begin position="257"/>
        <end position="284"/>
    </location>
</feature>